<comment type="caution">
    <text evidence="2">The sequence shown here is derived from an EMBL/GenBank/DDBJ whole genome shotgun (WGS) entry which is preliminary data.</text>
</comment>
<dbReference type="EMBL" id="AEWX01000002">
    <property type="protein sequence ID" value="EGC21218.1"/>
    <property type="molecule type" value="Genomic_DNA"/>
</dbReference>
<sequence>MPAVLPVLLHTAAQPAERNPFKAIAGHDGGGTDKSAAFKLQNNR</sequence>
<keyword evidence="3" id="KW-1185">Reference proteome</keyword>
<evidence type="ECO:0000313" key="3">
    <source>
        <dbReference type="Proteomes" id="UP000005697"/>
    </source>
</evidence>
<reference evidence="2 3" key="1">
    <citation type="submission" date="2011-01" db="EMBL/GenBank/DDBJ databases">
        <authorList>
            <person name="Muzny D."/>
            <person name="Qin X."/>
            <person name="Deng J."/>
            <person name="Jiang H."/>
            <person name="Liu Y."/>
            <person name="Qu J."/>
            <person name="Song X.-Z."/>
            <person name="Zhang L."/>
            <person name="Thornton R."/>
            <person name="Coyle M."/>
            <person name="Francisco L."/>
            <person name="Jackson L."/>
            <person name="Javaid M."/>
            <person name="Korchina V."/>
            <person name="Kovar C."/>
            <person name="Mata R."/>
            <person name="Mathew T."/>
            <person name="Ngo R."/>
            <person name="Nguyen L."/>
            <person name="Nguyen N."/>
            <person name="Okwuonu G."/>
            <person name="Ongeri F."/>
            <person name="Pham C."/>
            <person name="Simmons D."/>
            <person name="Wilczek-Boney K."/>
            <person name="Hale W."/>
            <person name="Jakkamsetti A."/>
            <person name="Pham P."/>
            <person name="Ruth R."/>
            <person name="San Lucas F."/>
            <person name="Warren J."/>
            <person name="Zhang J."/>
            <person name="Zhao Z."/>
            <person name="Zhou C."/>
            <person name="Zhu D."/>
            <person name="Lee S."/>
            <person name="Bess C."/>
            <person name="Blankenburg K."/>
            <person name="Forbes L."/>
            <person name="Fu Q."/>
            <person name="Gubbala S."/>
            <person name="Hirani K."/>
            <person name="Jayaseelan J.C."/>
            <person name="Lara F."/>
            <person name="Munidasa M."/>
            <person name="Palculict T."/>
            <person name="Patil S."/>
            <person name="Pu L.-L."/>
            <person name="Saada N."/>
            <person name="Tang L."/>
            <person name="Weissenberger G."/>
            <person name="Zhu Y."/>
            <person name="Hemphill L."/>
            <person name="Shang Y."/>
            <person name="Youmans B."/>
            <person name="Ayvaz T."/>
            <person name="Ross M."/>
            <person name="Santibanez J."/>
            <person name="Aqrawi P."/>
            <person name="Gross S."/>
            <person name="Joshi V."/>
            <person name="Fowler G."/>
            <person name="Nazareth L."/>
            <person name="Reid J."/>
            <person name="Worley K."/>
            <person name="Petrosino J."/>
            <person name="Highlander S."/>
            <person name="Gibbs R."/>
        </authorList>
    </citation>
    <scope>NUCLEOTIDE SEQUENCE [LARGE SCALE GENOMIC DNA]</scope>
    <source>
        <strain evidence="2 3">DSM 16608</strain>
    </source>
</reference>
<proteinExistence type="predicted"/>
<evidence type="ECO:0000313" key="2">
    <source>
        <dbReference type="EMBL" id="EGC21218.1"/>
    </source>
</evidence>
<protein>
    <submittedName>
        <fullName evidence="2">Uncharacterized protein</fullName>
    </submittedName>
</protein>
<evidence type="ECO:0000256" key="1">
    <source>
        <dbReference type="SAM" id="MobiDB-lite"/>
    </source>
</evidence>
<gene>
    <name evidence="2" type="ORF">HMPREF9141_0254</name>
</gene>
<name>F0F3T8_9BACT</name>
<dbReference type="Proteomes" id="UP000005697">
    <property type="component" value="Unassembled WGS sequence"/>
</dbReference>
<accession>F0F3T8</accession>
<organism evidence="2 3">
    <name type="scientific">Prevotella multiformis DSM 16608</name>
    <dbReference type="NCBI Taxonomy" id="888743"/>
    <lineage>
        <taxon>Bacteria</taxon>
        <taxon>Pseudomonadati</taxon>
        <taxon>Bacteroidota</taxon>
        <taxon>Bacteroidia</taxon>
        <taxon>Bacteroidales</taxon>
        <taxon>Prevotellaceae</taxon>
        <taxon>Prevotella</taxon>
    </lineage>
</organism>
<dbReference type="HOGENOM" id="CLU_3220183_0_0_10"/>
<dbReference type="AlphaFoldDB" id="F0F3T8"/>
<feature type="region of interest" description="Disordered" evidence="1">
    <location>
        <begin position="21"/>
        <end position="44"/>
    </location>
</feature>
<dbReference type="STRING" id="888743.HMPREF9141_0254"/>